<dbReference type="SUPFAM" id="SSF47413">
    <property type="entry name" value="lambda repressor-like DNA-binding domains"/>
    <property type="match status" value="1"/>
</dbReference>
<dbReference type="EMBL" id="VUNL01000022">
    <property type="protein sequence ID" value="MSV25981.1"/>
    <property type="molecule type" value="Genomic_DNA"/>
</dbReference>
<dbReference type="Pfam" id="PF13443">
    <property type="entry name" value="HTH_26"/>
    <property type="match status" value="1"/>
</dbReference>
<feature type="domain" description="HTH cro/C1-type" evidence="1">
    <location>
        <begin position="7"/>
        <end position="61"/>
    </location>
</feature>
<dbReference type="InterPro" id="IPR010982">
    <property type="entry name" value="Lambda_DNA-bd_dom_sf"/>
</dbReference>
<organism evidence="2 3">
    <name type="scientific">Selenomonas montiformis</name>
    <dbReference type="NCBI Taxonomy" id="2652285"/>
    <lineage>
        <taxon>Bacteria</taxon>
        <taxon>Bacillati</taxon>
        <taxon>Bacillota</taxon>
        <taxon>Negativicutes</taxon>
        <taxon>Selenomonadales</taxon>
        <taxon>Selenomonadaceae</taxon>
        <taxon>Selenomonas</taxon>
    </lineage>
</organism>
<comment type="caution">
    <text evidence="2">The sequence shown here is derived from an EMBL/GenBank/DDBJ whole genome shotgun (WGS) entry which is preliminary data.</text>
</comment>
<evidence type="ECO:0000313" key="3">
    <source>
        <dbReference type="Proteomes" id="UP000430222"/>
    </source>
</evidence>
<dbReference type="InterPro" id="IPR001387">
    <property type="entry name" value="Cro/C1-type_HTH"/>
</dbReference>
<keyword evidence="3" id="KW-1185">Reference proteome</keyword>
<dbReference type="RefSeq" id="WP_154621751.1">
    <property type="nucleotide sequence ID" value="NZ_VUNL01000022.1"/>
</dbReference>
<accession>A0A6I2V200</accession>
<evidence type="ECO:0000259" key="1">
    <source>
        <dbReference type="Pfam" id="PF13443"/>
    </source>
</evidence>
<dbReference type="GO" id="GO:0003677">
    <property type="term" value="F:DNA binding"/>
    <property type="evidence" value="ECO:0007669"/>
    <property type="project" value="InterPro"/>
</dbReference>
<dbReference type="Proteomes" id="UP000430222">
    <property type="component" value="Unassembled WGS sequence"/>
</dbReference>
<name>A0A6I2V200_9FIRM</name>
<protein>
    <submittedName>
        <fullName evidence="2">XRE family transcriptional regulator</fullName>
    </submittedName>
</protein>
<evidence type="ECO:0000313" key="2">
    <source>
        <dbReference type="EMBL" id="MSV25981.1"/>
    </source>
</evidence>
<reference evidence="2 3" key="1">
    <citation type="submission" date="2019-08" db="EMBL/GenBank/DDBJ databases">
        <title>In-depth cultivation of the pig gut microbiome towards novel bacterial diversity and tailored functional studies.</title>
        <authorList>
            <person name="Wylensek D."/>
            <person name="Hitch T.C.A."/>
            <person name="Clavel T."/>
        </authorList>
    </citation>
    <scope>NUCLEOTIDE SEQUENCE [LARGE SCALE GENOMIC DNA]</scope>
    <source>
        <strain evidence="3">WCA-380-WT-3B3</strain>
    </source>
</reference>
<proteinExistence type="predicted"/>
<sequence length="73" mass="7967">MINVNKLKGKIVENGLSVADVAKAIGIGTASLYRKMNGKDETMYVKDAYAIGQLLHLTTEEMNAIFLPLISQI</sequence>
<gene>
    <name evidence="2" type="ORF">FYJ78_12575</name>
</gene>
<dbReference type="AlphaFoldDB" id="A0A6I2V200"/>